<dbReference type="PROSITE" id="PS50088">
    <property type="entry name" value="ANK_REPEAT"/>
    <property type="match status" value="2"/>
</dbReference>
<organism evidence="4 5">
    <name type="scientific">Trichogramma brassicae</name>
    <dbReference type="NCBI Taxonomy" id="86971"/>
    <lineage>
        <taxon>Eukaryota</taxon>
        <taxon>Metazoa</taxon>
        <taxon>Ecdysozoa</taxon>
        <taxon>Arthropoda</taxon>
        <taxon>Hexapoda</taxon>
        <taxon>Insecta</taxon>
        <taxon>Pterygota</taxon>
        <taxon>Neoptera</taxon>
        <taxon>Endopterygota</taxon>
        <taxon>Hymenoptera</taxon>
        <taxon>Apocrita</taxon>
        <taxon>Proctotrupomorpha</taxon>
        <taxon>Chalcidoidea</taxon>
        <taxon>Trichogrammatidae</taxon>
        <taxon>Trichogramma</taxon>
    </lineage>
</organism>
<reference evidence="4 5" key="1">
    <citation type="submission" date="2020-02" db="EMBL/GenBank/DDBJ databases">
        <authorList>
            <person name="Ferguson B K."/>
        </authorList>
    </citation>
    <scope>NUCLEOTIDE SEQUENCE [LARGE SCALE GENOMIC DNA]</scope>
</reference>
<keyword evidence="1" id="KW-0677">Repeat</keyword>
<evidence type="ECO:0000256" key="3">
    <source>
        <dbReference type="PROSITE-ProRule" id="PRU00023"/>
    </source>
</evidence>
<keyword evidence="2 3" id="KW-0040">ANK repeat</keyword>
<gene>
    <name evidence="4" type="ORF">TBRA_LOCUS11518</name>
</gene>
<dbReference type="OrthoDB" id="539213at2759"/>
<dbReference type="PANTHER" id="PTHR24198:SF165">
    <property type="entry name" value="ANKYRIN REPEAT-CONTAINING PROTEIN-RELATED"/>
    <property type="match status" value="1"/>
</dbReference>
<dbReference type="SMART" id="SM00248">
    <property type="entry name" value="ANK"/>
    <property type="match status" value="4"/>
</dbReference>
<dbReference type="InterPro" id="IPR002110">
    <property type="entry name" value="Ankyrin_rpt"/>
</dbReference>
<feature type="repeat" description="ANK" evidence="3">
    <location>
        <begin position="382"/>
        <end position="410"/>
    </location>
</feature>
<feature type="repeat" description="ANK" evidence="3">
    <location>
        <begin position="310"/>
        <end position="342"/>
    </location>
</feature>
<dbReference type="Pfam" id="PF12796">
    <property type="entry name" value="Ank_2"/>
    <property type="match status" value="1"/>
</dbReference>
<dbReference type="PROSITE" id="PS50297">
    <property type="entry name" value="ANK_REP_REGION"/>
    <property type="match status" value="2"/>
</dbReference>
<keyword evidence="5" id="KW-1185">Reference proteome</keyword>
<dbReference type="Proteomes" id="UP000479190">
    <property type="component" value="Unassembled WGS sequence"/>
</dbReference>
<proteinExistence type="predicted"/>
<dbReference type="InterPro" id="IPR036770">
    <property type="entry name" value="Ankyrin_rpt-contain_sf"/>
</dbReference>
<protein>
    <submittedName>
        <fullName evidence="4">Uncharacterized protein</fullName>
    </submittedName>
</protein>
<evidence type="ECO:0000313" key="4">
    <source>
        <dbReference type="EMBL" id="CAB0039780.1"/>
    </source>
</evidence>
<dbReference type="PANTHER" id="PTHR24198">
    <property type="entry name" value="ANKYRIN REPEAT AND PROTEIN KINASE DOMAIN-CONTAINING PROTEIN"/>
    <property type="match status" value="1"/>
</dbReference>
<dbReference type="Pfam" id="PF13606">
    <property type="entry name" value="Ank_3"/>
    <property type="match status" value="1"/>
</dbReference>
<accession>A0A6H5IVN6</accession>
<dbReference type="EMBL" id="CADCXV010000981">
    <property type="protein sequence ID" value="CAB0039780.1"/>
    <property type="molecule type" value="Genomic_DNA"/>
</dbReference>
<evidence type="ECO:0000313" key="5">
    <source>
        <dbReference type="Proteomes" id="UP000479190"/>
    </source>
</evidence>
<dbReference type="Gene3D" id="1.25.40.20">
    <property type="entry name" value="Ankyrin repeat-containing domain"/>
    <property type="match status" value="2"/>
</dbReference>
<sequence>MGYSTTGVAGQKNEVETNHVLFKNTMKNENPEHLSPLGPTIMDLQGLKKVVAGSVFIPGAQSMPPGTTMSSLHLDYFGESLRRVGIHTLSIEWATGVLYTQLKKIAWISTWIIHADSTWIIQGFLEDRTLIPRGSNMDQIQSPPHDRSTWNPCMTHVESLYDPRGLLILVDFHVDIHAIIFNWDGEEVKIEEKDEPVAKSLNHMHNIDDLYLGCPFVIFVARCGYRDKPEIDEQTGKPILRRTTALHRAGKQGIYDCVRELFKIYNRFNANYTDEDGFTHFHAACLAGCDDVVGQFLKLGQDPDCLAQKFAYPPLHLAVSRGREEVTRLLLDSGADQNLANADGFTPLHMLGLSEFPSIEKSFFKINDEKNQTVQLDARDRKGRTPLEWAVANIRPHVVEALLDRGADLSSFVFPTEAYFGSRFRRDDNVLGTRESRLATNVLLIVEILKKRGYELSRSDALTIMKFFAHIGKPRKIVYEDGDEEYCAMCETDDKATAGPFCSAHGSTILARIFSGAGRAKSMGSATADDAVLASRAVVVVTALPLGGRLADLAENDKHGHQGDVEERHESHVDSWLGFFLLGIWRTAELLLVPLYALAERRAQLLYRFG</sequence>
<dbReference type="SUPFAM" id="SSF48403">
    <property type="entry name" value="Ankyrin repeat"/>
    <property type="match status" value="1"/>
</dbReference>
<dbReference type="AlphaFoldDB" id="A0A6H5IVN6"/>
<name>A0A6H5IVN6_9HYME</name>
<evidence type="ECO:0000256" key="1">
    <source>
        <dbReference type="ARBA" id="ARBA00022737"/>
    </source>
</evidence>
<evidence type="ECO:0000256" key="2">
    <source>
        <dbReference type="ARBA" id="ARBA00023043"/>
    </source>
</evidence>